<evidence type="ECO:0000313" key="9">
    <source>
        <dbReference type="EMBL" id="MBD2180724.1"/>
    </source>
</evidence>
<dbReference type="GO" id="GO:0000155">
    <property type="term" value="F:phosphorelay sensor kinase activity"/>
    <property type="evidence" value="ECO:0007669"/>
    <property type="project" value="InterPro"/>
</dbReference>
<dbReference type="InterPro" id="IPR005467">
    <property type="entry name" value="His_kinase_dom"/>
</dbReference>
<evidence type="ECO:0000259" key="8">
    <source>
        <dbReference type="PROSITE" id="PS50113"/>
    </source>
</evidence>
<dbReference type="FunFam" id="3.30.565.10:FF:000006">
    <property type="entry name" value="Sensor histidine kinase WalK"/>
    <property type="match status" value="1"/>
</dbReference>
<dbReference type="InterPro" id="IPR001610">
    <property type="entry name" value="PAC"/>
</dbReference>
<dbReference type="InterPro" id="IPR004358">
    <property type="entry name" value="Sig_transdc_His_kin-like_C"/>
</dbReference>
<evidence type="ECO:0000256" key="4">
    <source>
        <dbReference type="ARBA" id="ARBA00022679"/>
    </source>
</evidence>
<dbReference type="SMART" id="SM00086">
    <property type="entry name" value="PAC"/>
    <property type="match status" value="1"/>
</dbReference>
<dbReference type="Pfam" id="PF00512">
    <property type="entry name" value="HisKA"/>
    <property type="match status" value="1"/>
</dbReference>
<dbReference type="PRINTS" id="PR00344">
    <property type="entry name" value="BCTRLSENSOR"/>
</dbReference>
<evidence type="ECO:0000256" key="6">
    <source>
        <dbReference type="ARBA" id="ARBA00023012"/>
    </source>
</evidence>
<dbReference type="Gene3D" id="3.30.565.10">
    <property type="entry name" value="Histidine kinase-like ATPase, C-terminal domain"/>
    <property type="match status" value="1"/>
</dbReference>
<keyword evidence="3" id="KW-0597">Phosphoprotein</keyword>
<dbReference type="NCBIfam" id="TIGR00229">
    <property type="entry name" value="sensory_box"/>
    <property type="match status" value="1"/>
</dbReference>
<organism evidence="9 10">
    <name type="scientific">Aerosakkonema funiforme FACHB-1375</name>
    <dbReference type="NCBI Taxonomy" id="2949571"/>
    <lineage>
        <taxon>Bacteria</taxon>
        <taxon>Bacillati</taxon>
        <taxon>Cyanobacteriota</taxon>
        <taxon>Cyanophyceae</taxon>
        <taxon>Oscillatoriophycideae</taxon>
        <taxon>Aerosakkonematales</taxon>
        <taxon>Aerosakkonemataceae</taxon>
        <taxon>Aerosakkonema</taxon>
    </lineage>
</organism>
<proteinExistence type="predicted"/>
<dbReference type="PROSITE" id="PS50109">
    <property type="entry name" value="HIS_KIN"/>
    <property type="match status" value="1"/>
</dbReference>
<evidence type="ECO:0000256" key="1">
    <source>
        <dbReference type="ARBA" id="ARBA00000085"/>
    </source>
</evidence>
<dbReference type="EMBL" id="JACJPW010000011">
    <property type="protein sequence ID" value="MBD2180724.1"/>
    <property type="molecule type" value="Genomic_DNA"/>
</dbReference>
<dbReference type="InterPro" id="IPR000014">
    <property type="entry name" value="PAS"/>
</dbReference>
<dbReference type="SMART" id="SM00387">
    <property type="entry name" value="HATPase_c"/>
    <property type="match status" value="1"/>
</dbReference>
<comment type="caution">
    <text evidence="9">The sequence shown here is derived from an EMBL/GenBank/DDBJ whole genome shotgun (WGS) entry which is preliminary data.</text>
</comment>
<dbReference type="PROSITE" id="PS50113">
    <property type="entry name" value="PAC"/>
    <property type="match status" value="1"/>
</dbReference>
<keyword evidence="6" id="KW-0902">Two-component regulatory system</keyword>
<keyword evidence="5 9" id="KW-0418">Kinase</keyword>
<dbReference type="InterPro" id="IPR036097">
    <property type="entry name" value="HisK_dim/P_sf"/>
</dbReference>
<dbReference type="Pfam" id="PF13426">
    <property type="entry name" value="PAS_9"/>
    <property type="match status" value="1"/>
</dbReference>
<sequence length="428" mass="49129">MSLNVEHQYQTIDRIDNTPELAPSISSKRERLEKRLQETEVNYRNIFENALLGMFQATSSGEYLLANQMLSSIYGYDSPTELIANITNIKEQLYVKPNRYTELMELLEKRNIVWQFESQVYRKDGNIIWISENVRIIYDSSGDIVGYEGYVQDISERKHSEEMMQAELAKEKEINNIKARFFSMACHELRTFLTIIIATSDLLKLHGNKLNTKDRLHYFDKITENIKSMNELLEGFIAIGKAELKKTTVNFSAFELKSFCESIWEDVKTITKTTHKLAFQNNCNNLTLVSNKTLLRQILMNLLLNAVKYSPENNTLFFELDCQKNLINFRIKDRGIGIPKEDREHLFEAFHRASNVLNFSGTGLGMAIVKRAVELHGGSIAVESEVGSGTTITVTIPTICTNLHTSNWESKIFCVCDDRDRSLQNSSL</sequence>
<dbReference type="CDD" id="cd00130">
    <property type="entry name" value="PAS"/>
    <property type="match status" value="1"/>
</dbReference>
<protein>
    <recommendedName>
        <fullName evidence="2">histidine kinase</fullName>
        <ecNumber evidence="2">2.7.13.3</ecNumber>
    </recommendedName>
</protein>
<dbReference type="SUPFAM" id="SSF55785">
    <property type="entry name" value="PYP-like sensor domain (PAS domain)"/>
    <property type="match status" value="1"/>
</dbReference>
<dbReference type="InterPro" id="IPR003661">
    <property type="entry name" value="HisK_dim/P_dom"/>
</dbReference>
<dbReference type="InterPro" id="IPR000700">
    <property type="entry name" value="PAS-assoc_C"/>
</dbReference>
<evidence type="ECO:0000256" key="2">
    <source>
        <dbReference type="ARBA" id="ARBA00012438"/>
    </source>
</evidence>
<evidence type="ECO:0000256" key="5">
    <source>
        <dbReference type="ARBA" id="ARBA00022777"/>
    </source>
</evidence>
<evidence type="ECO:0000313" key="10">
    <source>
        <dbReference type="Proteomes" id="UP000641646"/>
    </source>
</evidence>
<dbReference type="PANTHER" id="PTHR43711">
    <property type="entry name" value="TWO-COMPONENT HISTIDINE KINASE"/>
    <property type="match status" value="1"/>
</dbReference>
<dbReference type="InterPro" id="IPR050736">
    <property type="entry name" value="Sensor_HK_Regulatory"/>
</dbReference>
<reference evidence="9" key="1">
    <citation type="journal article" date="2015" name="ISME J.">
        <title>Draft Genome Sequence of Streptomyces incarnatus NRRL8089, which Produces the Nucleoside Antibiotic Sinefungin.</title>
        <authorList>
            <person name="Oshima K."/>
            <person name="Hattori M."/>
            <person name="Shimizu H."/>
            <person name="Fukuda K."/>
            <person name="Nemoto M."/>
            <person name="Inagaki K."/>
            <person name="Tamura T."/>
        </authorList>
    </citation>
    <scope>NUCLEOTIDE SEQUENCE</scope>
    <source>
        <strain evidence="9">FACHB-1375</strain>
    </source>
</reference>
<dbReference type="SUPFAM" id="SSF47384">
    <property type="entry name" value="Homodimeric domain of signal transducing histidine kinase"/>
    <property type="match status" value="1"/>
</dbReference>
<feature type="domain" description="Histidine kinase" evidence="7">
    <location>
        <begin position="184"/>
        <end position="400"/>
    </location>
</feature>
<dbReference type="CDD" id="cd00082">
    <property type="entry name" value="HisKA"/>
    <property type="match status" value="1"/>
</dbReference>
<keyword evidence="4" id="KW-0808">Transferase</keyword>
<dbReference type="EC" id="2.7.13.3" evidence="2"/>
<dbReference type="SUPFAM" id="SSF55874">
    <property type="entry name" value="ATPase domain of HSP90 chaperone/DNA topoisomerase II/histidine kinase"/>
    <property type="match status" value="1"/>
</dbReference>
<dbReference type="Pfam" id="PF02518">
    <property type="entry name" value="HATPase_c"/>
    <property type="match status" value="1"/>
</dbReference>
<dbReference type="InterPro" id="IPR003594">
    <property type="entry name" value="HATPase_dom"/>
</dbReference>
<dbReference type="Gene3D" id="3.30.450.20">
    <property type="entry name" value="PAS domain"/>
    <property type="match status" value="1"/>
</dbReference>
<dbReference type="Proteomes" id="UP000641646">
    <property type="component" value="Unassembled WGS sequence"/>
</dbReference>
<evidence type="ECO:0000256" key="3">
    <source>
        <dbReference type="ARBA" id="ARBA00022553"/>
    </source>
</evidence>
<dbReference type="Gene3D" id="1.10.287.130">
    <property type="match status" value="1"/>
</dbReference>
<dbReference type="PANTHER" id="PTHR43711:SF26">
    <property type="entry name" value="SENSOR HISTIDINE KINASE RCSC"/>
    <property type="match status" value="1"/>
</dbReference>
<keyword evidence="10" id="KW-1185">Reference proteome</keyword>
<name>A0A926VBB3_9CYAN</name>
<dbReference type="InterPro" id="IPR036890">
    <property type="entry name" value="HATPase_C_sf"/>
</dbReference>
<dbReference type="AlphaFoldDB" id="A0A926VBB3"/>
<gene>
    <name evidence="9" type="ORF">H6G03_06345</name>
</gene>
<dbReference type="CDD" id="cd00075">
    <property type="entry name" value="HATPase"/>
    <property type="match status" value="1"/>
</dbReference>
<feature type="domain" description="PAC" evidence="8">
    <location>
        <begin position="114"/>
        <end position="166"/>
    </location>
</feature>
<dbReference type="InterPro" id="IPR035965">
    <property type="entry name" value="PAS-like_dom_sf"/>
</dbReference>
<comment type="catalytic activity">
    <reaction evidence="1">
        <text>ATP + protein L-histidine = ADP + protein N-phospho-L-histidine.</text>
        <dbReference type="EC" id="2.7.13.3"/>
    </reaction>
</comment>
<dbReference type="SMART" id="SM00388">
    <property type="entry name" value="HisKA"/>
    <property type="match status" value="1"/>
</dbReference>
<dbReference type="RefSeq" id="WP_190463218.1">
    <property type="nucleotide sequence ID" value="NZ_JACJPW010000011.1"/>
</dbReference>
<reference evidence="9" key="2">
    <citation type="submission" date="2020-08" db="EMBL/GenBank/DDBJ databases">
        <authorList>
            <person name="Chen M."/>
            <person name="Teng W."/>
            <person name="Zhao L."/>
            <person name="Hu C."/>
            <person name="Zhou Y."/>
            <person name="Han B."/>
            <person name="Song L."/>
            <person name="Shu W."/>
        </authorList>
    </citation>
    <scope>NUCLEOTIDE SEQUENCE</scope>
    <source>
        <strain evidence="9">FACHB-1375</strain>
    </source>
</reference>
<accession>A0A926VBB3</accession>
<evidence type="ECO:0000259" key="7">
    <source>
        <dbReference type="PROSITE" id="PS50109"/>
    </source>
</evidence>